<dbReference type="EMBL" id="CP023778">
    <property type="protein sequence ID" value="ATL70650.1"/>
    <property type="molecule type" value="Genomic_DNA"/>
</dbReference>
<feature type="transmembrane region" description="Helical" evidence="1">
    <location>
        <begin position="34"/>
        <end position="59"/>
    </location>
</feature>
<accession>A0A291RTM3</accession>
<evidence type="ECO:0000313" key="2">
    <source>
        <dbReference type="EMBL" id="ATL70650.1"/>
    </source>
</evidence>
<name>A0A291RTM3_9NOCA</name>
<dbReference type="KEGG" id="ntp:CRH09_35225"/>
<sequence length="60" mass="6223">MGVVLAVIGLVCAYRARAADHPDRGEVMEKVIILAGMTVLAALLIAKVGPIFLAHLAAIV</sequence>
<proteinExistence type="predicted"/>
<keyword evidence="1" id="KW-0812">Transmembrane</keyword>
<dbReference type="AlphaFoldDB" id="A0A291RTM3"/>
<protein>
    <submittedName>
        <fullName evidence="2">Uncharacterized protein</fullName>
    </submittedName>
</protein>
<reference evidence="2 3" key="1">
    <citation type="submission" date="2017-10" db="EMBL/GenBank/DDBJ databases">
        <title>Comparative genomics between pathogenic Norcardia.</title>
        <authorList>
            <person name="Zeng L."/>
        </authorList>
    </citation>
    <scope>NUCLEOTIDE SEQUENCE [LARGE SCALE GENOMIC DNA]</scope>
    <source>
        <strain evidence="2 3">NC_YFY_NT001</strain>
    </source>
</reference>
<dbReference type="RefSeq" id="WP_098697607.1">
    <property type="nucleotide sequence ID" value="NZ_CP023778.1"/>
</dbReference>
<evidence type="ECO:0000313" key="3">
    <source>
        <dbReference type="Proteomes" id="UP000221961"/>
    </source>
</evidence>
<keyword evidence="1" id="KW-0472">Membrane</keyword>
<dbReference type="Proteomes" id="UP000221961">
    <property type="component" value="Chromosome"/>
</dbReference>
<gene>
    <name evidence="2" type="ORF">CRH09_35225</name>
</gene>
<dbReference type="GeneID" id="88362514"/>
<evidence type="ECO:0000256" key="1">
    <source>
        <dbReference type="SAM" id="Phobius"/>
    </source>
</evidence>
<organism evidence="2 3">
    <name type="scientific">Nocardia terpenica</name>
    <dbReference type="NCBI Taxonomy" id="455432"/>
    <lineage>
        <taxon>Bacteria</taxon>
        <taxon>Bacillati</taxon>
        <taxon>Actinomycetota</taxon>
        <taxon>Actinomycetes</taxon>
        <taxon>Mycobacteriales</taxon>
        <taxon>Nocardiaceae</taxon>
        <taxon>Nocardia</taxon>
    </lineage>
</organism>
<keyword evidence="1" id="KW-1133">Transmembrane helix</keyword>